<dbReference type="HOGENOM" id="CLU_674449_0_0_1"/>
<feature type="region of interest" description="Disordered" evidence="1">
    <location>
        <begin position="254"/>
        <end position="419"/>
    </location>
</feature>
<dbReference type="OrthoDB" id="5066891at2759"/>
<dbReference type="AlphaFoldDB" id="W9HIR1"/>
<evidence type="ECO:0000313" key="4">
    <source>
        <dbReference type="Proteomes" id="UP000030753"/>
    </source>
</evidence>
<feature type="chain" id="PRO_5004921023" evidence="2">
    <location>
        <begin position="22"/>
        <end position="466"/>
    </location>
</feature>
<feature type="compositionally biased region" description="Polar residues" evidence="1">
    <location>
        <begin position="277"/>
        <end position="286"/>
    </location>
</feature>
<evidence type="ECO:0000256" key="1">
    <source>
        <dbReference type="SAM" id="MobiDB-lite"/>
    </source>
</evidence>
<name>W9HIR1_FUSOX</name>
<dbReference type="Proteomes" id="UP000030753">
    <property type="component" value="Unassembled WGS sequence"/>
</dbReference>
<sequence>MYSHLLSQVILVLGFLGCIVAAAPDCSHPCIQLPPDHQEDWICPIGIPKPRYHSGKWPTIEEEAYAKALIGHVSKQDSCGWKADGHLCRAAQNTHVTLSLVASNPLTIKVKVNNHDAYPITFWKKYSPLSEYAFEQGYFKITQGHQFAAAYAPPPEGYRPDTAPELAVINPGEALEQDIVLTDPNHVFHQMVKTGGDIEVSMSGQWNGFWATTAPEVMKSDLGFACKNIWSSLGLSWSSWNKLLLRFPKDHYVSSGPVHDTPRSEAEPEASPDNGPTYPNNSSPVSSDIGDETEATSTVTAESSEPMTPKDEAEPEENYASEQPTTESPEYVSPKNKADYYSSESPASEFRASEPLLTEPSGSVSPEDLASGDPSSTSASQSDTEQVSTTPAPSAALEERSEEETHATAATQNWTTVASTTAQPVFVRSAEVVSGEEDCKCKDSLRLSARSAKAAEGREDCKCRDP</sequence>
<feature type="compositionally biased region" description="Basic and acidic residues" evidence="1">
    <location>
        <begin position="397"/>
        <end position="406"/>
    </location>
</feature>
<proteinExistence type="predicted"/>
<protein>
    <submittedName>
        <fullName evidence="3">Uncharacterized protein</fullName>
    </submittedName>
</protein>
<feature type="compositionally biased region" description="Polar residues" evidence="1">
    <location>
        <begin position="408"/>
        <end position="419"/>
    </location>
</feature>
<feature type="compositionally biased region" description="Low complexity" evidence="1">
    <location>
        <begin position="295"/>
        <end position="305"/>
    </location>
</feature>
<dbReference type="EMBL" id="JH717848">
    <property type="protein sequence ID" value="EWY82152.1"/>
    <property type="molecule type" value="Genomic_DNA"/>
</dbReference>
<evidence type="ECO:0000256" key="2">
    <source>
        <dbReference type="SAM" id="SignalP"/>
    </source>
</evidence>
<evidence type="ECO:0000313" key="3">
    <source>
        <dbReference type="EMBL" id="EWY82152.1"/>
    </source>
</evidence>
<organism evidence="3 4">
    <name type="scientific">Fusarium oxysporum NRRL 32931</name>
    <dbReference type="NCBI Taxonomy" id="660029"/>
    <lineage>
        <taxon>Eukaryota</taxon>
        <taxon>Fungi</taxon>
        <taxon>Dikarya</taxon>
        <taxon>Ascomycota</taxon>
        <taxon>Pezizomycotina</taxon>
        <taxon>Sordariomycetes</taxon>
        <taxon>Hypocreomycetidae</taxon>
        <taxon>Hypocreales</taxon>
        <taxon>Nectriaceae</taxon>
        <taxon>Fusarium</taxon>
        <taxon>Fusarium oxysporum species complex</taxon>
    </lineage>
</organism>
<feature type="compositionally biased region" description="Polar residues" evidence="1">
    <location>
        <begin position="373"/>
        <end position="392"/>
    </location>
</feature>
<accession>W9HIR1</accession>
<gene>
    <name evidence="3" type="ORF">FOYG_14268</name>
</gene>
<reference evidence="3 4" key="1">
    <citation type="submission" date="2011-06" db="EMBL/GenBank/DDBJ databases">
        <title>The Genome Sequence of Fusarium oxysporum FOSC 3-a.</title>
        <authorList>
            <consortium name="The Broad Institute Genome Sequencing Platform"/>
            <person name="Ma L.-J."/>
            <person name="Gale L.R."/>
            <person name="Schwartz D.C."/>
            <person name="Zhou S."/>
            <person name="Corby-Kistler H."/>
            <person name="Young S.K."/>
            <person name="Zeng Q."/>
            <person name="Gargeya S."/>
            <person name="Fitzgerald M."/>
            <person name="Haas B."/>
            <person name="Abouelleil A."/>
            <person name="Alvarado L."/>
            <person name="Arachchi H.M."/>
            <person name="Berlin A."/>
            <person name="Brown A."/>
            <person name="Chapman S.B."/>
            <person name="Chen Z."/>
            <person name="Dunbar C."/>
            <person name="Freedman E."/>
            <person name="Gearin G."/>
            <person name="Gellesch M."/>
            <person name="Goldberg J."/>
            <person name="Griggs A."/>
            <person name="Gujja S."/>
            <person name="Heiman D."/>
            <person name="Howarth C."/>
            <person name="Larson L."/>
            <person name="Lui A."/>
            <person name="MacDonald P.J.P."/>
            <person name="Mehta T."/>
            <person name="Montmayeur A."/>
            <person name="Murphy C."/>
            <person name="Neiman D."/>
            <person name="Pearson M."/>
            <person name="Priest M."/>
            <person name="Roberts A."/>
            <person name="Saif S."/>
            <person name="Shea T."/>
            <person name="Shenoy N."/>
            <person name="Sisk P."/>
            <person name="Stolte C."/>
            <person name="Sykes S."/>
            <person name="Wortman J."/>
            <person name="Nusbaum C."/>
            <person name="Birren B."/>
        </authorList>
    </citation>
    <scope>NUCLEOTIDE SEQUENCE [LARGE SCALE GENOMIC DNA]</scope>
    <source>
        <strain evidence="4">FOSC 3-a</strain>
    </source>
</reference>
<feature type="signal peptide" evidence="2">
    <location>
        <begin position="1"/>
        <end position="21"/>
    </location>
</feature>
<keyword evidence="2" id="KW-0732">Signal</keyword>